<gene>
    <name evidence="1" type="ORF">A19Y_3285</name>
</gene>
<dbReference type="SUPFAM" id="SSF52266">
    <property type="entry name" value="SGNH hydrolase"/>
    <property type="match status" value="1"/>
</dbReference>
<name>A0A073CJI7_PLAA1</name>
<dbReference type="Proteomes" id="UP000027395">
    <property type="component" value="Chromosome"/>
</dbReference>
<proteinExistence type="predicted"/>
<protein>
    <recommendedName>
        <fullName evidence="3">SGNH hydrolase-type esterase domain-containing protein</fullName>
    </recommendedName>
</protein>
<evidence type="ECO:0000313" key="2">
    <source>
        <dbReference type="Proteomes" id="UP000027395"/>
    </source>
</evidence>
<dbReference type="GeneID" id="77288269"/>
<dbReference type="eggNOG" id="COG2755">
    <property type="taxonomic scope" value="Bacteria"/>
</dbReference>
<dbReference type="PATRIC" id="fig|388467.6.peg.3231"/>
<dbReference type="EMBL" id="CM002803">
    <property type="protein sequence ID" value="KEI68082.1"/>
    <property type="molecule type" value="Genomic_DNA"/>
</dbReference>
<sequence>MKIWKSLILNTSLVFASLVLAIVLGEVGLRIAGIEHQPPLPADSESLAYTVKDPERGWSPRPNAKTVWAGEGEVSEVKMNSFGMRDRERTLEKPANSYRIAVLGDSFMEALHVPLEKTALSIMETQLKTCPILKGKNIEVLNFGVQGYGTAQELMTWRHHAQQFSPDLVILGFYPGNDIRNNFRPLEHDHLRPYFVEKNGELVEDVSFRKLNPNSIERDYYLFSKMDQLPYPLMTNSRILQVMRQAEMESKRRQLQKDYKETEIDFYKEPPDQNWQQAWKITEQLITLLRDEVKAKGKDFMLIMVSDSFQVMPDPKKRQEFMEKHQIQDLFYPNKRIEALGKQKGFPVLQLAKPLRKEAERAGICLHGFKNAEVCGGHWNVEGNRVAGELMASQVCQQLMSQTKKTQP</sequence>
<dbReference type="InterPro" id="IPR036514">
    <property type="entry name" value="SGNH_hydro_sf"/>
</dbReference>
<dbReference type="HOGENOM" id="CLU_684853_0_0_3"/>
<keyword evidence="2" id="KW-1185">Reference proteome</keyword>
<dbReference type="STRING" id="388467.A19Y_3285"/>
<accession>A0A073CJI7</accession>
<reference evidence="1 2" key="1">
    <citation type="journal article" date="2014" name="Appl. Environ. Microbiol.">
        <title>Elucidation of insertion elements encoded on plasmids and in vitro construction of shuttle vectors from the toxic cyanobacterium Planktothrix.</title>
        <authorList>
            <person name="Christiansen G."/>
            <person name="Goesmann A."/>
            <person name="Kurmayer R."/>
        </authorList>
    </citation>
    <scope>NUCLEOTIDE SEQUENCE [LARGE SCALE GENOMIC DNA]</scope>
    <source>
        <strain evidence="1 2">NIVA-CYA 126/8</strain>
    </source>
</reference>
<evidence type="ECO:0008006" key="3">
    <source>
        <dbReference type="Google" id="ProtNLM"/>
    </source>
</evidence>
<dbReference type="AlphaFoldDB" id="A0A073CJI7"/>
<evidence type="ECO:0000313" key="1">
    <source>
        <dbReference type="EMBL" id="KEI68082.1"/>
    </source>
</evidence>
<organism evidence="1 2">
    <name type="scientific">Planktothrix agardhii (strain NIVA-CYA 126/8)</name>
    <dbReference type="NCBI Taxonomy" id="388467"/>
    <lineage>
        <taxon>Bacteria</taxon>
        <taxon>Bacillati</taxon>
        <taxon>Cyanobacteriota</taxon>
        <taxon>Cyanophyceae</taxon>
        <taxon>Oscillatoriophycideae</taxon>
        <taxon>Oscillatoriales</taxon>
        <taxon>Microcoleaceae</taxon>
        <taxon>Planktothrix</taxon>
    </lineage>
</organism>
<dbReference type="RefSeq" id="WP_042155372.1">
    <property type="nucleotide sequence ID" value="NZ_CM002803.1"/>
</dbReference>
<dbReference type="Gene3D" id="3.40.50.1110">
    <property type="entry name" value="SGNH hydrolase"/>
    <property type="match status" value="1"/>
</dbReference>
<dbReference type="CDD" id="cd00229">
    <property type="entry name" value="SGNH_hydrolase"/>
    <property type="match status" value="1"/>
</dbReference>